<feature type="transmembrane region" description="Helical" evidence="1">
    <location>
        <begin position="13"/>
        <end position="34"/>
    </location>
</feature>
<dbReference type="Pfam" id="PF10011">
    <property type="entry name" value="DUF2254"/>
    <property type="match status" value="1"/>
</dbReference>
<dbReference type="Proteomes" id="UP001224392">
    <property type="component" value="Unassembled WGS sequence"/>
</dbReference>
<sequence length="414" mass="44473">MLRWALRRLREKLWFRPLLACLVSIVSVWVASVLDRIPISLPLPKISVDSLEFLLSVLATSMLVMATFAVGAMVSAYASASVIATPRSVSLVIADDVSQNTLSSFLGAFIFSLVALSALKNDVLEEIGILLISALTILAYTLVIGAFLRWVDRIARLGRMSTTIDAVEEAAHSALQHYRHHPNLCALPVEPLESNAVPIYASDIGYVQHIDIDALQNAAETDRGLIEISATPGSFACPNQPLAYWIAEDAVAEFAPENICSAFVIGGDRTYEYDPRLGLLALSEIGSRALSPGVNDPGTAIDVIGTLVRLFSNWAAPCPDAAEEKPKYTRVRCPALSTHDLFDDAFGAIARDGAANVEVMVRLQKGLAALAVLPAPDVREAAMTQSALALERAALAMNFEKDLAAARQAAPKPQ</sequence>
<evidence type="ECO:0000313" key="3">
    <source>
        <dbReference type="Proteomes" id="UP001224392"/>
    </source>
</evidence>
<feature type="transmembrane region" description="Helical" evidence="1">
    <location>
        <begin position="101"/>
        <end position="121"/>
    </location>
</feature>
<dbReference type="EMBL" id="BSYJ01000001">
    <property type="protein sequence ID" value="GMG85780.1"/>
    <property type="molecule type" value="Genomic_DNA"/>
</dbReference>
<dbReference type="InterPro" id="IPR018723">
    <property type="entry name" value="DUF2254_membrane"/>
</dbReference>
<comment type="caution">
    <text evidence="2">The sequence shown here is derived from an EMBL/GenBank/DDBJ whole genome shotgun (WGS) entry which is preliminary data.</text>
</comment>
<organism evidence="2 3">
    <name type="scientific">Biformimicrobium ophioploci</name>
    <dbReference type="NCBI Taxonomy" id="3036711"/>
    <lineage>
        <taxon>Bacteria</taxon>
        <taxon>Pseudomonadati</taxon>
        <taxon>Pseudomonadota</taxon>
        <taxon>Gammaproteobacteria</taxon>
        <taxon>Cellvibrionales</taxon>
        <taxon>Microbulbiferaceae</taxon>
        <taxon>Biformimicrobium</taxon>
    </lineage>
</organism>
<dbReference type="RefSeq" id="WP_285762309.1">
    <property type="nucleotide sequence ID" value="NZ_BSYJ01000001.1"/>
</dbReference>
<reference evidence="2 3" key="1">
    <citation type="submission" date="2023-04" db="EMBL/GenBank/DDBJ databases">
        <title>Marinobulbifer ophiurae gen. nov., sp. Nov., isolate from tissue of brittle star Ophioplocus japonicus.</title>
        <authorList>
            <person name="Kawano K."/>
            <person name="Sawayama S."/>
            <person name="Nakagawa S."/>
        </authorList>
    </citation>
    <scope>NUCLEOTIDE SEQUENCE [LARGE SCALE GENOMIC DNA]</scope>
    <source>
        <strain evidence="2 3">NKW57</strain>
    </source>
</reference>
<evidence type="ECO:0000313" key="2">
    <source>
        <dbReference type="EMBL" id="GMG85780.1"/>
    </source>
</evidence>
<accession>A0ABQ6LUL0</accession>
<gene>
    <name evidence="2" type="ORF">MNKW57_01010</name>
</gene>
<name>A0ABQ6LUL0_9GAMM</name>
<protein>
    <submittedName>
        <fullName evidence="2">DUF2254 domain-containing protein</fullName>
    </submittedName>
</protein>
<evidence type="ECO:0000256" key="1">
    <source>
        <dbReference type="SAM" id="Phobius"/>
    </source>
</evidence>
<keyword evidence="1" id="KW-1133">Transmembrane helix</keyword>
<keyword evidence="1" id="KW-0812">Transmembrane</keyword>
<proteinExistence type="predicted"/>
<feature type="transmembrane region" description="Helical" evidence="1">
    <location>
        <begin position="127"/>
        <end position="151"/>
    </location>
</feature>
<feature type="transmembrane region" description="Helical" evidence="1">
    <location>
        <begin position="54"/>
        <end position="80"/>
    </location>
</feature>
<keyword evidence="3" id="KW-1185">Reference proteome</keyword>
<keyword evidence="1" id="KW-0472">Membrane</keyword>